<dbReference type="HOGENOM" id="CLU_1177274_0_0_1"/>
<dbReference type="RefSeq" id="XP_005762149.1">
    <property type="nucleotide sequence ID" value="XM_005762092.1"/>
</dbReference>
<dbReference type="PaxDb" id="2903-EOD09720"/>
<reference evidence="2" key="1">
    <citation type="journal article" date="2013" name="Nature">
        <title>Pan genome of the phytoplankton Emiliania underpins its global distribution.</title>
        <authorList>
            <person name="Read B.A."/>
            <person name="Kegel J."/>
            <person name="Klute M.J."/>
            <person name="Kuo A."/>
            <person name="Lefebvre S.C."/>
            <person name="Maumus F."/>
            <person name="Mayer C."/>
            <person name="Miller J."/>
            <person name="Monier A."/>
            <person name="Salamov A."/>
            <person name="Young J."/>
            <person name="Aguilar M."/>
            <person name="Claverie J.M."/>
            <person name="Frickenhaus S."/>
            <person name="Gonzalez K."/>
            <person name="Herman E.K."/>
            <person name="Lin Y.C."/>
            <person name="Napier J."/>
            <person name="Ogata H."/>
            <person name="Sarno A.F."/>
            <person name="Shmutz J."/>
            <person name="Schroeder D."/>
            <person name="de Vargas C."/>
            <person name="Verret F."/>
            <person name="von Dassow P."/>
            <person name="Valentin K."/>
            <person name="Van de Peer Y."/>
            <person name="Wheeler G."/>
            <person name="Dacks J.B."/>
            <person name="Delwiche C.F."/>
            <person name="Dyhrman S.T."/>
            <person name="Glockner G."/>
            <person name="John U."/>
            <person name="Richards T."/>
            <person name="Worden A.Z."/>
            <person name="Zhang X."/>
            <person name="Grigoriev I.V."/>
            <person name="Allen A.E."/>
            <person name="Bidle K."/>
            <person name="Borodovsky M."/>
            <person name="Bowler C."/>
            <person name="Brownlee C."/>
            <person name="Cock J.M."/>
            <person name="Elias M."/>
            <person name="Gladyshev V.N."/>
            <person name="Groth M."/>
            <person name="Guda C."/>
            <person name="Hadaegh A."/>
            <person name="Iglesias-Rodriguez M.D."/>
            <person name="Jenkins J."/>
            <person name="Jones B.M."/>
            <person name="Lawson T."/>
            <person name="Leese F."/>
            <person name="Lindquist E."/>
            <person name="Lobanov A."/>
            <person name="Lomsadze A."/>
            <person name="Malik S.B."/>
            <person name="Marsh M.E."/>
            <person name="Mackinder L."/>
            <person name="Mock T."/>
            <person name="Mueller-Roeber B."/>
            <person name="Pagarete A."/>
            <person name="Parker M."/>
            <person name="Probert I."/>
            <person name="Quesneville H."/>
            <person name="Raines C."/>
            <person name="Rensing S.A."/>
            <person name="Riano-Pachon D.M."/>
            <person name="Richier S."/>
            <person name="Rokitta S."/>
            <person name="Shiraiwa Y."/>
            <person name="Soanes D.M."/>
            <person name="van der Giezen M."/>
            <person name="Wahlund T.M."/>
            <person name="Williams B."/>
            <person name="Wilson W."/>
            <person name="Wolfe G."/>
            <person name="Wurch L.L."/>
        </authorList>
    </citation>
    <scope>NUCLEOTIDE SEQUENCE</scope>
</reference>
<evidence type="ECO:0000313" key="1">
    <source>
        <dbReference type="EnsemblProtists" id="EOD09720"/>
    </source>
</evidence>
<name>A0A0D3IEN5_EMIH1</name>
<organism evidence="1 2">
    <name type="scientific">Emiliania huxleyi (strain CCMP1516)</name>
    <dbReference type="NCBI Taxonomy" id="280463"/>
    <lineage>
        <taxon>Eukaryota</taxon>
        <taxon>Haptista</taxon>
        <taxon>Haptophyta</taxon>
        <taxon>Prymnesiophyceae</taxon>
        <taxon>Isochrysidales</taxon>
        <taxon>Noelaerhabdaceae</taxon>
        <taxon>Emiliania</taxon>
    </lineage>
</organism>
<dbReference type="AlphaFoldDB" id="A0A0D3IEN5"/>
<reference evidence="1" key="2">
    <citation type="submission" date="2024-10" db="UniProtKB">
        <authorList>
            <consortium name="EnsemblProtists"/>
        </authorList>
    </citation>
    <scope>IDENTIFICATION</scope>
</reference>
<proteinExistence type="predicted"/>
<sequence length="236" mass="24240">MRTIALLFAPTLLVPPPPNVGVGQAVSTPRARLRCAAADDVDPRFCLPGANRDIAAEASAAASLFRPSSVPLFQPVGEADAPMRALAMVTLAANGSFHQLVAEIVSNVTSGSRRGTTWLKPLAVRTCANASAAAAAHKFDPLLGWTLLDGDGSDAGPPSEVHVLSPLAPAAFVPTPLLEEVPPALAWVVRSLSEAHAAAAAEEMLEEGLSFGAPPADSACVHAFMAVVAHKLGHVT</sequence>
<protein>
    <submittedName>
        <fullName evidence="1">Uncharacterized protein</fullName>
    </submittedName>
</protein>
<keyword evidence="2" id="KW-1185">Reference proteome</keyword>
<evidence type="ECO:0000313" key="2">
    <source>
        <dbReference type="Proteomes" id="UP000013827"/>
    </source>
</evidence>
<dbReference type="KEGG" id="ehx:EMIHUDRAFT_120711"/>
<dbReference type="EnsemblProtists" id="EOD09720">
    <property type="protein sequence ID" value="EOD09720"/>
    <property type="gene ID" value="EMIHUDRAFT_120711"/>
</dbReference>
<dbReference type="Proteomes" id="UP000013827">
    <property type="component" value="Unassembled WGS sequence"/>
</dbReference>
<accession>A0A0D3IEN5</accession>
<dbReference type="GeneID" id="17255875"/>